<dbReference type="Proteomes" id="UP000305848">
    <property type="component" value="Unassembled WGS sequence"/>
</dbReference>
<protein>
    <submittedName>
        <fullName evidence="1">Uncharacterized protein</fullName>
    </submittedName>
</protein>
<evidence type="ECO:0000313" key="1">
    <source>
        <dbReference type="EMBL" id="TKK64365.1"/>
    </source>
</evidence>
<dbReference type="RefSeq" id="WP_170971196.1">
    <property type="nucleotide sequence ID" value="NZ_SZQL01000035.1"/>
</dbReference>
<dbReference type="AlphaFoldDB" id="A0A4U3KQ20"/>
<name>A0A4U3KQ20_9BACT</name>
<accession>A0A4U3KQ20</accession>
<comment type="caution">
    <text evidence="1">The sequence shown here is derived from an EMBL/GenBank/DDBJ whole genome shotgun (WGS) entry which is preliminary data.</text>
</comment>
<reference evidence="1 2" key="1">
    <citation type="submission" date="2019-05" db="EMBL/GenBank/DDBJ databases">
        <title>Panacibacter sp. strain 17mud1-8 Genome sequencing and assembly.</title>
        <authorList>
            <person name="Chhetri G."/>
        </authorList>
    </citation>
    <scope>NUCLEOTIDE SEQUENCE [LARGE SCALE GENOMIC DNA]</scope>
    <source>
        <strain evidence="1 2">17mud1-8</strain>
    </source>
</reference>
<sequence length="109" mass="12932">MVVRRFLQYRTSSPTLHNVDKHNSALPLPVNSSISAFQPQQDHHTYLYNTILSNITYYKALAHYRHRRNKFITYSSSSHYKNLRLYYRLTEKGLCLLKTRYALKPKSPV</sequence>
<proteinExistence type="predicted"/>
<keyword evidence="2" id="KW-1185">Reference proteome</keyword>
<organism evidence="1 2">
    <name type="scientific">Ilyomonas limi</name>
    <dbReference type="NCBI Taxonomy" id="2575867"/>
    <lineage>
        <taxon>Bacteria</taxon>
        <taxon>Pseudomonadati</taxon>
        <taxon>Bacteroidota</taxon>
        <taxon>Chitinophagia</taxon>
        <taxon>Chitinophagales</taxon>
        <taxon>Chitinophagaceae</taxon>
        <taxon>Ilyomonas</taxon>
    </lineage>
</organism>
<dbReference type="EMBL" id="SZQL01000035">
    <property type="protein sequence ID" value="TKK64365.1"/>
    <property type="molecule type" value="Genomic_DNA"/>
</dbReference>
<gene>
    <name evidence="1" type="ORF">FC093_22695</name>
</gene>
<evidence type="ECO:0000313" key="2">
    <source>
        <dbReference type="Proteomes" id="UP000305848"/>
    </source>
</evidence>